<dbReference type="InParanoid" id="A7APF4"/>
<protein>
    <submittedName>
        <fullName evidence="1">Uncharacterized protein</fullName>
    </submittedName>
</protein>
<keyword evidence="2" id="KW-1185">Reference proteome</keyword>
<dbReference type="eggNOG" id="ENOG502QX75">
    <property type="taxonomic scope" value="Eukaryota"/>
</dbReference>
<dbReference type="Gene3D" id="1.25.40.10">
    <property type="entry name" value="Tetratricopeptide repeat domain"/>
    <property type="match status" value="1"/>
</dbReference>
<name>A7APF4_BABBO</name>
<dbReference type="InterPro" id="IPR011990">
    <property type="entry name" value="TPR-like_helical_dom_sf"/>
</dbReference>
<organism evidence="1 2">
    <name type="scientific">Babesia bovis</name>
    <dbReference type="NCBI Taxonomy" id="5865"/>
    <lineage>
        <taxon>Eukaryota</taxon>
        <taxon>Sar</taxon>
        <taxon>Alveolata</taxon>
        <taxon>Apicomplexa</taxon>
        <taxon>Aconoidasida</taxon>
        <taxon>Piroplasmida</taxon>
        <taxon>Babesiidae</taxon>
        <taxon>Babesia</taxon>
    </lineage>
</organism>
<sequence length="1628" mass="185288">MVSSWPGASYDAPKVPDSKSLTKLRKFQQVVNQRLDELYATGSFETLSSFALQSIDALDNLNEGGYARTARSNFDTGSNSGEDGSHYLTDVGTDSLEHSLMEDDDLILSLAFTKSVQVYQYEYSNNSDVDHLLLSYDLYNTLHLALIDALIHFEAWDHTYEKIMELGIILYLLKIELRKGLRKLNESSGSSTSWFRESLLINILEKRGIRLKDVEEVGVKDVPPYVVRMFTNELQLELWSRVVMIWLRDSSLHNILDKLQCLPLNVRTRLYINAKSSILQKKTRSNGFMINSDTVNMSSSFCAAMSFSGIDSCNERHCACHWNNIRYKKVFAYVLSANTCYRRYSLEGWLILAQISMDVDEEFSSSLFFMIYMVLRIMESDIIQPLPMSRSRIERWNNNPTNISKEQIKRIDPSSFIMKYSWSQHCMDQKVRCVMSDVDVLWLRRNWNWRRLLLNDCSLKHGIDKYVGCKKHHLEYMIMFDVDRTINYSAADLFIETYVNNSYISNEQNTSLTLEISRHDMGLQISTIDKGCVKSIHLEDVVMSNQSFEMSIQFSPLCRYVTVKKKKGGIKLPSESTCSKYCKGIITKEDTAICEPLIQGYDPKILLAIVAFCISVDREYTVLHFKQSLEYLNYKDTLRKKGKRFLRQFFSWLPVRKSEETNRMLGFQKKIRTKFRYQAHKAYNKASSGENMDSTGFDRILACRCTSNVSRPITSSKDPLYLVNDNEGSVVFKPKVRFHFSLLKNRVFNKSERFMHSSYAAKPYIYNYGTRYVTFCNNCANGYGYRINLCDSSQLEPAMFNRTDSMSNVGDINLANTSPEVLDTCSFCLIDRMILLVNWLSHFVFTSGIWLQNRNAIVALPKTCPYTDGKTKRCPLEELKPNKHKSASTGEGTHDQKMVGYVSELHVTESKRYANVDPFASSILLLNEVVESAILVQLATFFNEQQYDHLLFRLALLQVLQGRWNLCLSLLRQLYGKSFQYSTPFSRSSVPVSKENAGLSCIEATFVSHLSAKILVELVDQPYLAIEQFESDPYISKSLNNVDNIRSYSEQDEDRDMNSNLLSKNDSVVSAKSWLLFGAAHLKLRYVEIDPNSAHLTDITGTRWEVHDPELGIIPILECSSNNDTVQMCFNTAGDQICGNKRVPMAMECILKSLSLDPLCYKAWLYLAHCSMLGHDYEFAYACCNRSIDCYDSCLAAWLTKAVVLSSRARSTAPVRTASGIWERYNTIFTQTAINDHQSRELNCKAIPVPFDPVFTSFAKDENELSTHISRAVGGNLKECMDALIISARFGSAYSYAGALQIACRTAEEYCDDFPWEIEQPTPRSSQIDPSKLLLVLTASVECAAHCMDYVKRGSIPIQDLQKTYAAIQSLVATAVSRKLFLSSIPFLRSLCLMFLLDVVADLRSGLVTKCGESNKSYIEEEVYGWITFLEVLSQCGHASMAELFIPLLECYLDVCPPTTPEPDSSGYDTDSQYTTSQSGGYCYGDIKRYFGDMSMIASDLLAEAAFTRLYVRSFKSNKTELGNLLSEIRITSCVYNSRKLRLLEARVLAGLQEFEQSAEVFDPLLRRGFVGTTSTDYVFEYRAMEVYSKVLGALGEHLESAAVKSFAEQCYFTTPILRCDMCLIPPL</sequence>
<evidence type="ECO:0000313" key="1">
    <source>
        <dbReference type="EMBL" id="EDO08438.1"/>
    </source>
</evidence>
<dbReference type="KEGG" id="bbo:BBOV_III008810"/>
<dbReference type="VEuPathDB" id="PiroplasmaDB:BBOV_III008810"/>
<reference evidence="1 2" key="1">
    <citation type="journal article" date="2007" name="PLoS Pathog.">
        <title>Genome sequence of Babesia bovis and comparative analysis of apicomplexan hemoprotozoa.</title>
        <authorList>
            <person name="Brayton K.A."/>
            <person name="Lau A.O.T."/>
            <person name="Herndon D.R."/>
            <person name="Hannick L."/>
            <person name="Kappmeyer L.S."/>
            <person name="Berens S.J."/>
            <person name="Bidwell S.L."/>
            <person name="Brown W.C."/>
            <person name="Crabtree J."/>
            <person name="Fadrosh D."/>
            <person name="Feldblum T."/>
            <person name="Forberger H.A."/>
            <person name="Haas B.J."/>
            <person name="Howell J.M."/>
            <person name="Khouri H."/>
            <person name="Koo H."/>
            <person name="Mann D.J."/>
            <person name="Norimine J."/>
            <person name="Paulsen I.T."/>
            <person name="Radune D."/>
            <person name="Ren Q."/>
            <person name="Smith R.K. Jr."/>
            <person name="Suarez C.E."/>
            <person name="White O."/>
            <person name="Wortman J.R."/>
            <person name="Knowles D.P. Jr."/>
            <person name="McElwain T.F."/>
            <person name="Nene V.M."/>
        </authorList>
    </citation>
    <scope>NUCLEOTIDE SEQUENCE [LARGE SCALE GENOMIC DNA]</scope>
    <source>
        <strain evidence="1">T2Bo</strain>
    </source>
</reference>
<dbReference type="SUPFAM" id="SSF48452">
    <property type="entry name" value="TPR-like"/>
    <property type="match status" value="1"/>
</dbReference>
<gene>
    <name evidence="1" type="ORF">BBOV_III008810</name>
</gene>
<dbReference type="GeneID" id="5480261"/>
<accession>A7APF4</accession>
<reference evidence="2" key="2">
    <citation type="journal article" date="2020" name="Data Brief">
        <title>Transcriptome dataset of Babesia bovis life stages within vertebrate and invertebrate hosts.</title>
        <authorList>
            <person name="Ueti M.W."/>
            <person name="Johnson W.C."/>
            <person name="Kappmeyer L.S."/>
            <person name="Herndon D.R."/>
            <person name="Mousel M.R."/>
            <person name="Reif K.E."/>
            <person name="Taus N.S."/>
            <person name="Ifeonu O.O."/>
            <person name="Silva J.C."/>
            <person name="Suarez C.E."/>
            <person name="Brayton K.A."/>
        </authorList>
    </citation>
    <scope>NUCLEOTIDE SEQUENCE [LARGE SCALE GENOMIC DNA]</scope>
</reference>
<dbReference type="OMA" id="EEELYGW"/>
<reference evidence="2" key="3">
    <citation type="journal article" date="2021" name="Int. J. Parasitol.">
        <title>Comparative analysis of gene expression between Babesia bovis blood stages and kinetes allowed by improved genome annotation.</title>
        <authorList>
            <person name="Ueti M.W."/>
            <person name="Johnson W.C."/>
            <person name="Kappmeyer L.S."/>
            <person name="Herndon D.R."/>
            <person name="Mousel M.R."/>
            <person name="Reif K.E."/>
            <person name="Taus N.S."/>
            <person name="Ifeonu O.O."/>
            <person name="Silva J.C."/>
            <person name="Suarez C.E."/>
            <person name="Brayton K.A."/>
        </authorList>
    </citation>
    <scope>NUCLEOTIDE SEQUENCE [LARGE SCALE GENOMIC DNA]</scope>
</reference>
<dbReference type="RefSeq" id="XP_001612006.1">
    <property type="nucleotide sequence ID" value="XM_001611956.1"/>
</dbReference>
<dbReference type="EMBL" id="AAXT01000001">
    <property type="protein sequence ID" value="EDO08438.1"/>
    <property type="molecule type" value="Genomic_DNA"/>
</dbReference>
<dbReference type="Proteomes" id="UP000002173">
    <property type="component" value="Unassembled WGS sequence"/>
</dbReference>
<evidence type="ECO:0000313" key="2">
    <source>
        <dbReference type="Proteomes" id="UP000002173"/>
    </source>
</evidence>
<comment type="caution">
    <text evidence="1">The sequence shown here is derived from an EMBL/GenBank/DDBJ whole genome shotgun (WGS) entry which is preliminary data.</text>
</comment>
<proteinExistence type="predicted"/>